<dbReference type="SUPFAM" id="SSF52374">
    <property type="entry name" value="Nucleotidylyl transferase"/>
    <property type="match status" value="1"/>
</dbReference>
<dbReference type="PRINTS" id="PR00984">
    <property type="entry name" value="TRNASYNTHILE"/>
</dbReference>
<dbReference type="Pfam" id="PF08264">
    <property type="entry name" value="Anticodon_1"/>
    <property type="match status" value="1"/>
</dbReference>
<feature type="domain" description="Aminoacyl-tRNA synthetase class Ia" evidence="16">
    <location>
        <begin position="18"/>
        <end position="633"/>
    </location>
</feature>
<evidence type="ECO:0000256" key="10">
    <source>
        <dbReference type="ARBA" id="ARBA00022840"/>
    </source>
</evidence>
<dbReference type="InterPro" id="IPR014729">
    <property type="entry name" value="Rossmann-like_a/b/a_fold"/>
</dbReference>
<evidence type="ECO:0000259" key="17">
    <source>
        <dbReference type="Pfam" id="PF08264"/>
    </source>
</evidence>
<evidence type="ECO:0000313" key="18">
    <source>
        <dbReference type="EMBL" id="RFU93918.1"/>
    </source>
</evidence>
<evidence type="ECO:0000256" key="8">
    <source>
        <dbReference type="ARBA" id="ARBA00022741"/>
    </source>
</evidence>
<keyword evidence="9 15" id="KW-0862">Zinc</keyword>
<dbReference type="Pfam" id="PF00133">
    <property type="entry name" value="tRNA-synt_1"/>
    <property type="match status" value="1"/>
</dbReference>
<feature type="domain" description="Methionyl/Valyl/Leucyl/Isoleucyl-tRNA synthetase anticodon-binding" evidence="17">
    <location>
        <begin position="683"/>
        <end position="831"/>
    </location>
</feature>
<dbReference type="EMBL" id="QUWK01000015">
    <property type="protein sequence ID" value="RFU93918.1"/>
    <property type="molecule type" value="Genomic_DNA"/>
</dbReference>
<dbReference type="GO" id="GO:0008270">
    <property type="term" value="F:zinc ion binding"/>
    <property type="evidence" value="ECO:0007669"/>
    <property type="project" value="UniProtKB-UniRule"/>
</dbReference>
<feature type="binding site" evidence="15">
    <location>
        <position position="599"/>
    </location>
    <ligand>
        <name>ATP</name>
        <dbReference type="ChEBI" id="CHEBI:30616"/>
    </ligand>
</feature>
<evidence type="ECO:0000259" key="16">
    <source>
        <dbReference type="Pfam" id="PF00133"/>
    </source>
</evidence>
<comment type="catalytic activity">
    <reaction evidence="14 15">
        <text>tRNA(Ile) + L-isoleucine + ATP = L-isoleucyl-tRNA(Ile) + AMP + diphosphate</text>
        <dbReference type="Rhea" id="RHEA:11060"/>
        <dbReference type="Rhea" id="RHEA-COMP:9666"/>
        <dbReference type="Rhea" id="RHEA-COMP:9695"/>
        <dbReference type="ChEBI" id="CHEBI:30616"/>
        <dbReference type="ChEBI" id="CHEBI:33019"/>
        <dbReference type="ChEBI" id="CHEBI:58045"/>
        <dbReference type="ChEBI" id="CHEBI:78442"/>
        <dbReference type="ChEBI" id="CHEBI:78528"/>
        <dbReference type="ChEBI" id="CHEBI:456215"/>
        <dbReference type="EC" id="6.1.1.5"/>
    </reaction>
</comment>
<evidence type="ECO:0000256" key="2">
    <source>
        <dbReference type="ARBA" id="ARBA00004496"/>
    </source>
</evidence>
<dbReference type="GO" id="GO:0004822">
    <property type="term" value="F:isoleucine-tRNA ligase activity"/>
    <property type="evidence" value="ECO:0007669"/>
    <property type="project" value="UniProtKB-UniRule"/>
</dbReference>
<keyword evidence="12 15" id="KW-0030">Aminoacyl-tRNA synthetase</keyword>
<keyword evidence="11 15" id="KW-0648">Protein biosynthesis</keyword>
<keyword evidence="6 15" id="KW-0436">Ligase</keyword>
<evidence type="ECO:0000256" key="9">
    <source>
        <dbReference type="ARBA" id="ARBA00022833"/>
    </source>
</evidence>
<feature type="short sequence motif" description="'KMSKS' region" evidence="15">
    <location>
        <begin position="596"/>
        <end position="600"/>
    </location>
</feature>
<evidence type="ECO:0000256" key="4">
    <source>
        <dbReference type="ARBA" id="ARBA00011245"/>
    </source>
</evidence>
<reference evidence="19" key="1">
    <citation type="submission" date="2018-08" db="EMBL/GenBank/DDBJ databases">
        <authorList>
            <person name="Grouzdev D.S."/>
            <person name="Krutkina M.S."/>
        </authorList>
    </citation>
    <scope>NUCLEOTIDE SEQUENCE [LARGE SCALE GENOMIC DNA]</scope>
    <source>
        <strain evidence="19">4-11</strain>
    </source>
</reference>
<comment type="subcellular location">
    <subcellularLocation>
        <location evidence="2 15">Cytoplasm</location>
    </subcellularLocation>
</comment>
<protein>
    <recommendedName>
        <fullName evidence="15">Isoleucine--tRNA ligase</fullName>
        <ecNumber evidence="15">6.1.1.5</ecNumber>
    </recommendedName>
    <alternativeName>
        <fullName evidence="15">Isoleucyl-tRNA synthetase</fullName>
        <shortName evidence="15">IleRS</shortName>
    </alternativeName>
</protein>
<dbReference type="Pfam" id="PF19302">
    <property type="entry name" value="DUF5915"/>
    <property type="match status" value="1"/>
</dbReference>
<dbReference type="Gene3D" id="3.40.50.620">
    <property type="entry name" value="HUPs"/>
    <property type="match status" value="2"/>
</dbReference>
<dbReference type="RefSeq" id="WP_117331295.1">
    <property type="nucleotide sequence ID" value="NZ_QUWK01000015.1"/>
</dbReference>
<accession>A0A372MEU8</accession>
<dbReference type="GO" id="GO:0000049">
    <property type="term" value="F:tRNA binding"/>
    <property type="evidence" value="ECO:0007669"/>
    <property type="project" value="InterPro"/>
</dbReference>
<dbReference type="InterPro" id="IPR023586">
    <property type="entry name" value="Ile-tRNA-ligase_type2"/>
</dbReference>
<keyword evidence="7 15" id="KW-0479">Metal-binding</keyword>
<dbReference type="SUPFAM" id="SSF50677">
    <property type="entry name" value="ValRS/IleRS/LeuRS editing domain"/>
    <property type="match status" value="1"/>
</dbReference>
<evidence type="ECO:0000256" key="11">
    <source>
        <dbReference type="ARBA" id="ARBA00022917"/>
    </source>
</evidence>
<dbReference type="InterPro" id="IPR013155">
    <property type="entry name" value="M/V/L/I-tRNA-synth_anticd-bd"/>
</dbReference>
<organism evidence="18 19">
    <name type="scientific">Sphaerochaeta halotolerans</name>
    <dbReference type="NCBI Taxonomy" id="2293840"/>
    <lineage>
        <taxon>Bacteria</taxon>
        <taxon>Pseudomonadati</taxon>
        <taxon>Spirochaetota</taxon>
        <taxon>Spirochaetia</taxon>
        <taxon>Spirochaetales</taxon>
        <taxon>Sphaerochaetaceae</taxon>
        <taxon>Sphaerochaeta</taxon>
    </lineage>
</organism>
<feature type="short sequence motif" description="'HIGH' region" evidence="15">
    <location>
        <begin position="48"/>
        <end position="58"/>
    </location>
</feature>
<keyword evidence="5 15" id="KW-0963">Cytoplasm</keyword>
<evidence type="ECO:0000256" key="3">
    <source>
        <dbReference type="ARBA" id="ARBA00007078"/>
    </source>
</evidence>
<dbReference type="InterPro" id="IPR009008">
    <property type="entry name" value="Val/Leu/Ile-tRNA-synth_edit"/>
</dbReference>
<evidence type="ECO:0000256" key="6">
    <source>
        <dbReference type="ARBA" id="ARBA00022598"/>
    </source>
</evidence>
<dbReference type="CDD" id="cd00818">
    <property type="entry name" value="IleRS_core"/>
    <property type="match status" value="1"/>
</dbReference>
<name>A0A372MEU8_9SPIR</name>
<dbReference type="NCBIfam" id="TIGR00392">
    <property type="entry name" value="ileS"/>
    <property type="match status" value="1"/>
</dbReference>
<gene>
    <name evidence="15" type="primary">ileS</name>
    <name evidence="18" type="ORF">DYP60_12195</name>
</gene>
<keyword evidence="8 15" id="KW-0547">Nucleotide-binding</keyword>
<dbReference type="CDD" id="cd07961">
    <property type="entry name" value="Anticodon_Ia_Ile_ABEc"/>
    <property type="match status" value="1"/>
</dbReference>
<dbReference type="InterPro" id="IPR009080">
    <property type="entry name" value="tRNAsynth_Ia_anticodon-bd"/>
</dbReference>
<evidence type="ECO:0000256" key="5">
    <source>
        <dbReference type="ARBA" id="ARBA00022490"/>
    </source>
</evidence>
<dbReference type="Gene3D" id="1.10.730.10">
    <property type="entry name" value="Isoleucyl-tRNA Synthetase, Domain 1"/>
    <property type="match status" value="1"/>
</dbReference>
<dbReference type="PANTHER" id="PTHR42780">
    <property type="entry name" value="SOLEUCYL-TRNA SYNTHETASE"/>
    <property type="match status" value="1"/>
</dbReference>
<dbReference type="Proteomes" id="UP000264002">
    <property type="component" value="Unassembled WGS sequence"/>
</dbReference>
<dbReference type="PANTHER" id="PTHR42780:SF1">
    <property type="entry name" value="ISOLEUCINE--TRNA LIGASE, CYTOPLASMIC"/>
    <property type="match status" value="1"/>
</dbReference>
<evidence type="ECO:0000256" key="7">
    <source>
        <dbReference type="ARBA" id="ARBA00022723"/>
    </source>
</evidence>
<dbReference type="SUPFAM" id="SSF47323">
    <property type="entry name" value="Anticodon-binding domain of a subclass of class I aminoacyl-tRNA synthetases"/>
    <property type="match status" value="1"/>
</dbReference>
<comment type="subunit">
    <text evidence="4 15">Monomer.</text>
</comment>
<evidence type="ECO:0000256" key="15">
    <source>
        <dbReference type="HAMAP-Rule" id="MF_02003"/>
    </source>
</evidence>
<dbReference type="AlphaFoldDB" id="A0A372MEU8"/>
<comment type="caution">
    <text evidence="18">The sequence shown here is derived from an EMBL/GenBank/DDBJ whole genome shotgun (WGS) entry which is preliminary data.</text>
</comment>
<dbReference type="FunFam" id="3.40.50.620:FF:000133">
    <property type="entry name" value="Isoleucyl-tRNA synthetase, cytoplasmic"/>
    <property type="match status" value="1"/>
</dbReference>
<dbReference type="FunFam" id="3.40.50.620:FF:000063">
    <property type="entry name" value="Isoleucine--tRNA ligase"/>
    <property type="match status" value="1"/>
</dbReference>
<dbReference type="GO" id="GO:0005737">
    <property type="term" value="C:cytoplasm"/>
    <property type="evidence" value="ECO:0007669"/>
    <property type="project" value="UniProtKB-SubCell"/>
</dbReference>
<keyword evidence="19" id="KW-1185">Reference proteome</keyword>
<comment type="similarity">
    <text evidence="3 15">Belongs to the class-I aminoacyl-tRNA synthetase family. IleS type 2 subfamily.</text>
</comment>
<evidence type="ECO:0000256" key="13">
    <source>
        <dbReference type="ARBA" id="ARBA00025217"/>
    </source>
</evidence>
<dbReference type="EC" id="6.1.1.5" evidence="15"/>
<dbReference type="GO" id="GO:0005524">
    <property type="term" value="F:ATP binding"/>
    <property type="evidence" value="ECO:0007669"/>
    <property type="project" value="UniProtKB-UniRule"/>
</dbReference>
<evidence type="ECO:0000256" key="1">
    <source>
        <dbReference type="ARBA" id="ARBA00001947"/>
    </source>
</evidence>
<dbReference type="Gene3D" id="3.90.740.10">
    <property type="entry name" value="Valyl/Leucyl/Isoleucyl-tRNA synthetase, editing domain"/>
    <property type="match status" value="1"/>
</dbReference>
<proteinExistence type="inferred from homology"/>
<reference evidence="18 19" key="2">
    <citation type="submission" date="2018-09" db="EMBL/GenBank/DDBJ databases">
        <title>Genome of Sphaerochaeta halotolerans strain 4-11.</title>
        <authorList>
            <person name="Nazina T.N."/>
            <person name="Sokolova D.S."/>
        </authorList>
    </citation>
    <scope>NUCLEOTIDE SEQUENCE [LARGE SCALE GENOMIC DNA]</scope>
    <source>
        <strain evidence="18 19">4-11</strain>
    </source>
</reference>
<dbReference type="HAMAP" id="MF_02003">
    <property type="entry name" value="Ile_tRNA_synth_type2"/>
    <property type="match status" value="1"/>
</dbReference>
<evidence type="ECO:0000256" key="12">
    <source>
        <dbReference type="ARBA" id="ARBA00023146"/>
    </source>
</evidence>
<comment type="domain">
    <text evidence="15">IleRS has two distinct active sites: one for aminoacylation and one for editing. The misactivated valine is translocated from the active site to the editing site, which sterically excludes the correctly activated isoleucine. The single editing site contains two valyl binding pockets, one specific for each substrate (Val-AMP or Val-tRNA(Ile)).</text>
</comment>
<dbReference type="InterPro" id="IPR002301">
    <property type="entry name" value="Ile-tRNA-ligase"/>
</dbReference>
<comment type="function">
    <text evidence="13 15">Catalyzes the attachment of isoleucine to tRNA(Ile). As IleRS can inadvertently accommodate and process structurally similar amino acids such as valine, to avoid such errors it has two additional distinct tRNA(Ile)-dependent editing activities. One activity is designated as 'pretransfer' editing and involves the hydrolysis of activated Val-AMP. The other activity is designated 'posttransfer' editing and involves deacylation of mischarged Val-tRNA(Ile).</text>
</comment>
<dbReference type="GO" id="GO:0002161">
    <property type="term" value="F:aminoacyl-tRNA deacylase activity"/>
    <property type="evidence" value="ECO:0007669"/>
    <property type="project" value="InterPro"/>
</dbReference>
<comment type="cofactor">
    <cofactor evidence="1 15">
        <name>Zn(2+)</name>
        <dbReference type="ChEBI" id="CHEBI:29105"/>
    </cofactor>
</comment>
<sequence>MFRPVTTKVDFPAMEENVLSFWETEDIFKKSIETRSEENEYVFYDGPPFATGLPHFGHLVPGTIKDAIPRYQTMKGKRVRRGFGWDCHGLPVEYEMEKTLGISGHSAIIEYGVAKFNEQCRSIVLRYTEEWKQTINRMGRWVDWEHGYRTMDTNYMESIWWVFKTLFEKGYIYEGYNILPYSPALASPLSNFEVNLGGYQDVVDQAVTVRFAVDGQENTFFLAWTTTPWTLPSNLALAFGPDIDYVKVKDKSDGNYYILGKARLDHYYKDESTYEIVEEQKGTFYKGMRYKPLFPYFANLKEQGAFVCVLGDYVTTEEGCGIVHTAPGFGEDDYQVLKGTNIPVVCPIDLECRFTDEVPDFAGRFVKDTDNDIISYLKEHGHLVKRENYLHSYPFCYRTKQPLIYRAMSCWYVDVQKIKKDMLDANEQIYWMPEHLKYGRFGKWLEGARDWAISRNRFWGNPIPIWKCDGSDYLEVIGSRAELEAKCGQKVEDLHKHYVDDLTWPSPDGKGTMRRIDDVLDCWFESGSMPYAQQHYPFENKEYFENNFPADFICEGLDQTRGWFYTLTVIAAGLWEKPAFTHCITNGIVLTADGKKMSKSERNYTDPMEIVNTYGADSLRFALMNSAVVRGEDLKFSEESVKEVLKTLIIPLWNAYSFFVTYANIDGYEPSTTAFEDLTNPMDRWIVSATQRFVQTATDSFDAYDIQKACASFVPFIDELNNWYIRRSRRRFWKGENDTDKKQAYDTLYSVLMTFVKVVAPIIPFTSEEIYQNLKRGDMEQSVHLCMYPEYDESQRDWTLENQMSLTQKAIAMGRSLRASNNLKIRQPLQKLFLVDREEEERVILGSMESIIAEELNVKEVHLQSDESSLVEYSAKANFKVLGKSLGKDMKEVASMIAGFDGAQIASILDGSPLTLSYSNGEIAISKDEIIVQRTEMEGVKVINDGSLTVGFDTKITQELADEGIARDIIRSVQNLRKESGFAVSDRIILTYDGDEVIQRVFDQHGQTIAKETLSNTLRFGRLTGEGIDCNDHIVRLQVEKD</sequence>
<evidence type="ECO:0000313" key="19">
    <source>
        <dbReference type="Proteomes" id="UP000264002"/>
    </source>
</evidence>
<keyword evidence="10 15" id="KW-0067">ATP-binding</keyword>
<evidence type="ECO:0000256" key="14">
    <source>
        <dbReference type="ARBA" id="ARBA00048359"/>
    </source>
</evidence>
<dbReference type="GO" id="GO:0006428">
    <property type="term" value="P:isoleucyl-tRNA aminoacylation"/>
    <property type="evidence" value="ECO:0007669"/>
    <property type="project" value="UniProtKB-UniRule"/>
</dbReference>
<dbReference type="InterPro" id="IPR033709">
    <property type="entry name" value="Anticodon_Ile_ABEc"/>
</dbReference>
<dbReference type="InterPro" id="IPR002300">
    <property type="entry name" value="aa-tRNA-synth_Ia"/>
</dbReference>